<evidence type="ECO:0000259" key="14">
    <source>
        <dbReference type="PROSITE" id="PS51292"/>
    </source>
</evidence>
<keyword evidence="10" id="KW-0862">Zinc</keyword>
<feature type="transmembrane region" description="Helical" evidence="13">
    <location>
        <begin position="495"/>
        <end position="515"/>
    </location>
</feature>
<feature type="transmembrane region" description="Helical" evidence="13">
    <location>
        <begin position="652"/>
        <end position="671"/>
    </location>
</feature>
<sequence length="1025" mass="119044">MNIIIIRSDYIPIYLKQGYLVKHYSVTFIYLNIKSLRNIFNTYLQNMIFRDVTDSGRDISDNEDTDICRVCRLSGDEPLYYPCKCIGTIKYVHQKCLTEWLKHSKKEACELCNHKFSFKPIYKADMPSSLPLTVMFKGMNKFIQKAFKTAFTYVIVSICWTIVVPFMSFRLYSLFFNLDYHYLLPKITDDEFIKAIAKDVSLGWIVMLIMLGGFFSFLWIKEQIMQSAPHDFINLPERQHDVVEIDPLHLINDVLGDNTNVNENHGDNVNDNNDVHELRMLFQNGTNQNNRANLTENNIEEDLGNNDLPHLHHGDSIEDLTNQDINMHAEEVHWVNDDNNLANENIFHDNNENVDNGPNIFNEQENIPNQLNEPDIGRRFRGEAIEEENNEDWGDRGDEFTWRRFLGFDGSFLFLGHIAWVLGITAIITVVFATLPYKIGMSFFPMDWIPDHLKAFEAIAGISAGYVMGMIGMFVVHAISGFLRYDKIYKMSGIAYLLVKVVMLIIIEIVVFPLLSGILLDMSSLAANGATLSDKASFLQDMPWAFVITRWTFGMNFIFYSASIIMNLRDLLRPEVLWFIRNLNDPDFNPIHEMIEQPLIKHARRTVLSIFIFSTLVLLVTFFPLTIISKILPSILPFRIYLYKDVELVTDYAHELFIINYVLPNILNHFNARAFTKSIAKVICLTIGKYLGLLDYLLAPEDRTLFNDDNEDRIHFPPELGIEDPIEELHLGMQHHALQLNQRDRGNQSNKNVVRPMYFKLRIIALILCGCVTVITIALGFYVLPTVVGRFIFVVAFGFENVHEFYTFGIGIFALWPIFRGSIVAYEWAMMGWSHILKTMKSFTKITLNIIFAAIPIIFIFPILFGYYIYSVIAVPYRLYYHQTIVFHVVQYYANGFILCKTICSFITIGPEWWFKNALENLYLRGFRHIRLKEFYVDIVLPLAAFILFQVSFPVILAEVAFLFTGGGVYERICLSRIMPLVFLLLQLFICFAYWQYNKWRTLSQKIRNEQYLIGKELVNYDNLK</sequence>
<keyword evidence="9" id="KW-0833">Ubl conjugation pathway</keyword>
<keyword evidence="8" id="KW-0863">Zinc-finger</keyword>
<feature type="transmembrane region" description="Helical" evidence="13">
    <location>
        <begin position="805"/>
        <end position="826"/>
    </location>
</feature>
<dbReference type="Pfam" id="PF23113">
    <property type="entry name" value="MARCHF6_C"/>
    <property type="match status" value="1"/>
</dbReference>
<evidence type="ECO:0000256" key="7">
    <source>
        <dbReference type="ARBA" id="ARBA00022723"/>
    </source>
</evidence>
<keyword evidence="12 13" id="KW-0472">Membrane</keyword>
<feature type="transmembrane region" description="Helical" evidence="13">
    <location>
        <begin position="935"/>
        <end position="958"/>
    </location>
</feature>
<dbReference type="GO" id="GO:0005789">
    <property type="term" value="C:endoplasmic reticulum membrane"/>
    <property type="evidence" value="ECO:0007669"/>
    <property type="project" value="TreeGrafter"/>
</dbReference>
<evidence type="ECO:0000256" key="5">
    <source>
        <dbReference type="ARBA" id="ARBA00022679"/>
    </source>
</evidence>
<evidence type="ECO:0000256" key="11">
    <source>
        <dbReference type="ARBA" id="ARBA00022989"/>
    </source>
</evidence>
<evidence type="ECO:0000256" key="2">
    <source>
        <dbReference type="ARBA" id="ARBA00004141"/>
    </source>
</evidence>
<dbReference type="WBParaSite" id="SVE_0802000.1">
    <property type="protein sequence ID" value="SVE_0802000.1"/>
    <property type="gene ID" value="SVE_0802000"/>
</dbReference>
<feature type="domain" description="RING-CH-type" evidence="14">
    <location>
        <begin position="60"/>
        <end position="119"/>
    </location>
</feature>
<dbReference type="GO" id="GO:0061630">
    <property type="term" value="F:ubiquitin protein ligase activity"/>
    <property type="evidence" value="ECO:0007669"/>
    <property type="project" value="UniProtKB-EC"/>
</dbReference>
<keyword evidence="7" id="KW-0479">Metal-binding</keyword>
<evidence type="ECO:0000256" key="12">
    <source>
        <dbReference type="ARBA" id="ARBA00023136"/>
    </source>
</evidence>
<dbReference type="Gene3D" id="3.30.40.10">
    <property type="entry name" value="Zinc/RING finger domain, C3HC4 (zinc finger)"/>
    <property type="match status" value="1"/>
</dbReference>
<dbReference type="PANTHER" id="PTHR13145">
    <property type="entry name" value="SSM4 PROTEIN"/>
    <property type="match status" value="1"/>
</dbReference>
<evidence type="ECO:0000313" key="15">
    <source>
        <dbReference type="Proteomes" id="UP000035680"/>
    </source>
</evidence>
<keyword evidence="5" id="KW-0808">Transferase</keyword>
<protein>
    <recommendedName>
        <fullName evidence="4">RING-type E3 ubiquitin transferase</fullName>
        <ecNumber evidence="4">2.3.2.27</ecNumber>
    </recommendedName>
</protein>
<keyword evidence="15" id="KW-1185">Reference proteome</keyword>
<reference evidence="16" key="2">
    <citation type="submission" date="2015-08" db="UniProtKB">
        <authorList>
            <consortium name="WormBaseParasite"/>
        </authorList>
    </citation>
    <scope>IDENTIFICATION</scope>
</reference>
<dbReference type="GO" id="GO:0036503">
    <property type="term" value="P:ERAD pathway"/>
    <property type="evidence" value="ECO:0007669"/>
    <property type="project" value="TreeGrafter"/>
</dbReference>
<feature type="transmembrane region" description="Helical" evidence="13">
    <location>
        <begin position="978"/>
        <end position="997"/>
    </location>
</feature>
<feature type="transmembrane region" description="Helical" evidence="13">
    <location>
        <begin position="544"/>
        <end position="565"/>
    </location>
</feature>
<dbReference type="STRING" id="75913.A0A0K0FGL5"/>
<dbReference type="CDD" id="cd16702">
    <property type="entry name" value="RING_CH-C4HC3_MARCH6"/>
    <property type="match status" value="1"/>
</dbReference>
<evidence type="ECO:0000256" key="8">
    <source>
        <dbReference type="ARBA" id="ARBA00022771"/>
    </source>
</evidence>
<dbReference type="SMART" id="SM00744">
    <property type="entry name" value="RINGv"/>
    <property type="match status" value="1"/>
</dbReference>
<name>A0A0K0FGL5_STRVS</name>
<dbReference type="SUPFAM" id="SSF57850">
    <property type="entry name" value="RING/U-box"/>
    <property type="match status" value="1"/>
</dbReference>
<dbReference type="InterPro" id="IPR013083">
    <property type="entry name" value="Znf_RING/FYVE/PHD"/>
</dbReference>
<keyword evidence="6 13" id="KW-0812">Transmembrane</keyword>
<comment type="catalytic activity">
    <reaction evidence="1">
        <text>S-ubiquitinyl-[E2 ubiquitin-conjugating enzyme]-L-cysteine + [acceptor protein]-L-lysine = [E2 ubiquitin-conjugating enzyme]-L-cysteine + N(6)-ubiquitinyl-[acceptor protein]-L-lysine.</text>
        <dbReference type="EC" id="2.3.2.27"/>
    </reaction>
</comment>
<feature type="transmembrane region" description="Helical" evidence="13">
    <location>
        <begin position="763"/>
        <end position="785"/>
    </location>
</feature>
<dbReference type="InterPro" id="IPR011016">
    <property type="entry name" value="Znf_RING-CH"/>
</dbReference>
<evidence type="ECO:0000256" key="1">
    <source>
        <dbReference type="ARBA" id="ARBA00000900"/>
    </source>
</evidence>
<evidence type="ECO:0000256" key="10">
    <source>
        <dbReference type="ARBA" id="ARBA00022833"/>
    </source>
</evidence>
<reference evidence="15" key="1">
    <citation type="submission" date="2014-07" db="EMBL/GenBank/DDBJ databases">
        <authorList>
            <person name="Martin A.A"/>
            <person name="De Silva N."/>
        </authorList>
    </citation>
    <scope>NUCLEOTIDE SEQUENCE</scope>
</reference>
<feature type="transmembrane region" description="Helical" evidence="13">
    <location>
        <begin position="890"/>
        <end position="915"/>
    </location>
</feature>
<dbReference type="PANTHER" id="PTHR13145:SF0">
    <property type="entry name" value="E3 UBIQUITIN-PROTEIN LIGASE MARCHF6"/>
    <property type="match status" value="1"/>
</dbReference>
<dbReference type="GO" id="GO:0008270">
    <property type="term" value="F:zinc ion binding"/>
    <property type="evidence" value="ECO:0007669"/>
    <property type="project" value="UniProtKB-KW"/>
</dbReference>
<comment type="subcellular location">
    <subcellularLocation>
        <location evidence="2">Membrane</location>
        <topology evidence="2">Multi-pass membrane protein</topology>
    </subcellularLocation>
</comment>
<proteinExistence type="predicted"/>
<accession>A0A0K0FGL5</accession>
<dbReference type="FunFam" id="3.30.40.10:FF:000287">
    <property type="entry name" value="RING finger membrane protein"/>
    <property type="match status" value="1"/>
</dbReference>
<evidence type="ECO:0000256" key="9">
    <source>
        <dbReference type="ARBA" id="ARBA00022786"/>
    </source>
</evidence>
<feature type="transmembrane region" description="Helical" evidence="13">
    <location>
        <begin position="455"/>
        <end position="483"/>
    </location>
</feature>
<keyword evidence="11 13" id="KW-1133">Transmembrane helix</keyword>
<dbReference type="Proteomes" id="UP000035680">
    <property type="component" value="Unassembled WGS sequence"/>
</dbReference>
<evidence type="ECO:0000256" key="4">
    <source>
        <dbReference type="ARBA" id="ARBA00012483"/>
    </source>
</evidence>
<feature type="transmembrane region" description="Helical" evidence="13">
    <location>
        <begin position="412"/>
        <end position="435"/>
    </location>
</feature>
<feature type="transmembrane region" description="Helical" evidence="13">
    <location>
        <begin position="846"/>
        <end position="870"/>
    </location>
</feature>
<feature type="transmembrane region" description="Helical" evidence="13">
    <location>
        <begin position="202"/>
        <end position="220"/>
    </location>
</feature>
<dbReference type="PROSITE" id="PS51292">
    <property type="entry name" value="ZF_RING_CH"/>
    <property type="match status" value="1"/>
</dbReference>
<comment type="pathway">
    <text evidence="3">Protein modification; protein ubiquitination.</text>
</comment>
<evidence type="ECO:0000313" key="16">
    <source>
        <dbReference type="WBParaSite" id="SVE_0802000.1"/>
    </source>
</evidence>
<evidence type="ECO:0000256" key="13">
    <source>
        <dbReference type="SAM" id="Phobius"/>
    </source>
</evidence>
<evidence type="ECO:0000256" key="3">
    <source>
        <dbReference type="ARBA" id="ARBA00004906"/>
    </source>
</evidence>
<feature type="transmembrane region" description="Helical" evidence="13">
    <location>
        <begin position="150"/>
        <end position="172"/>
    </location>
</feature>
<feature type="transmembrane region" description="Helical" evidence="13">
    <location>
        <begin position="607"/>
        <end position="632"/>
    </location>
</feature>
<evidence type="ECO:0000256" key="6">
    <source>
        <dbReference type="ARBA" id="ARBA00022692"/>
    </source>
</evidence>
<dbReference type="Pfam" id="PF12906">
    <property type="entry name" value="RINGv"/>
    <property type="match status" value="1"/>
</dbReference>
<dbReference type="InterPro" id="IPR056521">
    <property type="entry name" value="MARCHF6-like_C"/>
</dbReference>
<organism evidence="15 16">
    <name type="scientific">Strongyloides venezuelensis</name>
    <name type="common">Threadworm</name>
    <dbReference type="NCBI Taxonomy" id="75913"/>
    <lineage>
        <taxon>Eukaryota</taxon>
        <taxon>Metazoa</taxon>
        <taxon>Ecdysozoa</taxon>
        <taxon>Nematoda</taxon>
        <taxon>Chromadorea</taxon>
        <taxon>Rhabditida</taxon>
        <taxon>Tylenchina</taxon>
        <taxon>Panagrolaimomorpha</taxon>
        <taxon>Strongyloidoidea</taxon>
        <taxon>Strongyloididae</taxon>
        <taxon>Strongyloides</taxon>
    </lineage>
</organism>
<dbReference type="EC" id="2.3.2.27" evidence="4"/>
<dbReference type="AlphaFoldDB" id="A0A0K0FGL5"/>